<keyword evidence="2" id="KW-0645">Protease</keyword>
<dbReference type="PROSITE" id="PS50600">
    <property type="entry name" value="ULP_PROTEASE"/>
    <property type="match status" value="1"/>
</dbReference>
<dbReference type="SUPFAM" id="SSF54001">
    <property type="entry name" value="Cysteine proteinases"/>
    <property type="match status" value="1"/>
</dbReference>
<name>A0AAJ0F093_9PEZI</name>
<feature type="compositionally biased region" description="Basic and acidic residues" evidence="4">
    <location>
        <begin position="611"/>
        <end position="622"/>
    </location>
</feature>
<dbReference type="GO" id="GO:0006508">
    <property type="term" value="P:proteolysis"/>
    <property type="evidence" value="ECO:0007669"/>
    <property type="project" value="UniProtKB-KW"/>
</dbReference>
<accession>A0AAJ0F093</accession>
<reference evidence="6" key="1">
    <citation type="submission" date="2023-06" db="EMBL/GenBank/DDBJ databases">
        <title>Genome-scale phylogeny and comparative genomics of the fungal order Sordariales.</title>
        <authorList>
            <consortium name="Lawrence Berkeley National Laboratory"/>
            <person name="Hensen N."/>
            <person name="Bonometti L."/>
            <person name="Westerberg I."/>
            <person name="Brannstrom I.O."/>
            <person name="Guillou S."/>
            <person name="Cros-Aarteil S."/>
            <person name="Calhoun S."/>
            <person name="Haridas S."/>
            <person name="Kuo A."/>
            <person name="Mondo S."/>
            <person name="Pangilinan J."/>
            <person name="Riley R."/>
            <person name="Labutti K."/>
            <person name="Andreopoulos B."/>
            <person name="Lipzen A."/>
            <person name="Chen C."/>
            <person name="Yanf M."/>
            <person name="Daum C."/>
            <person name="Ng V."/>
            <person name="Clum A."/>
            <person name="Steindorff A."/>
            <person name="Ohm R."/>
            <person name="Martin F."/>
            <person name="Silar P."/>
            <person name="Natvig D."/>
            <person name="Lalanne C."/>
            <person name="Gautier V."/>
            <person name="Ament-Velasquez S.L."/>
            <person name="Kruys A."/>
            <person name="Hutchinson M.I."/>
            <person name="Powell A.J."/>
            <person name="Barry K."/>
            <person name="Miller A.N."/>
            <person name="Grigoriev I.V."/>
            <person name="Debuchy R."/>
            <person name="Gladieux P."/>
            <person name="Thoren M.H."/>
            <person name="Johannesson H."/>
        </authorList>
    </citation>
    <scope>NUCLEOTIDE SEQUENCE</scope>
    <source>
        <strain evidence="6">PSN4</strain>
    </source>
</reference>
<feature type="domain" description="Ubiquitin-like protease family profile" evidence="5">
    <location>
        <begin position="408"/>
        <end position="564"/>
    </location>
</feature>
<feature type="region of interest" description="Disordered" evidence="4">
    <location>
        <begin position="1"/>
        <end position="36"/>
    </location>
</feature>
<dbReference type="Gene3D" id="3.40.395.10">
    <property type="entry name" value="Adenoviral Proteinase, Chain A"/>
    <property type="match status" value="1"/>
</dbReference>
<feature type="region of interest" description="Disordered" evidence="4">
    <location>
        <begin position="610"/>
        <end position="632"/>
    </location>
</feature>
<proteinExistence type="inferred from homology"/>
<feature type="compositionally biased region" description="Basic and acidic residues" evidence="4">
    <location>
        <begin position="239"/>
        <end position="252"/>
    </location>
</feature>
<dbReference type="Pfam" id="PF02902">
    <property type="entry name" value="Peptidase_C48"/>
    <property type="match status" value="1"/>
</dbReference>
<evidence type="ECO:0000256" key="4">
    <source>
        <dbReference type="SAM" id="MobiDB-lite"/>
    </source>
</evidence>
<evidence type="ECO:0000259" key="5">
    <source>
        <dbReference type="PROSITE" id="PS50600"/>
    </source>
</evidence>
<feature type="region of interest" description="Disordered" evidence="4">
    <location>
        <begin position="181"/>
        <end position="298"/>
    </location>
</feature>
<keyword evidence="3" id="KW-0378">Hydrolase</keyword>
<evidence type="ECO:0000256" key="2">
    <source>
        <dbReference type="ARBA" id="ARBA00022670"/>
    </source>
</evidence>
<comment type="similarity">
    <text evidence="1">Belongs to the peptidase C48 family.</text>
</comment>
<dbReference type="EMBL" id="MU839851">
    <property type="protein sequence ID" value="KAK1749876.1"/>
    <property type="molecule type" value="Genomic_DNA"/>
</dbReference>
<comment type="caution">
    <text evidence="6">The sequence shown here is derived from an EMBL/GenBank/DDBJ whole genome shotgun (WGS) entry which is preliminary data.</text>
</comment>
<protein>
    <recommendedName>
        <fullName evidence="5">Ubiquitin-like protease family profile domain-containing protein</fullName>
    </recommendedName>
</protein>
<dbReference type="AlphaFoldDB" id="A0AAJ0F093"/>
<dbReference type="GO" id="GO:0019783">
    <property type="term" value="F:ubiquitin-like protein peptidase activity"/>
    <property type="evidence" value="ECO:0007669"/>
    <property type="project" value="UniProtKB-ARBA"/>
</dbReference>
<feature type="compositionally biased region" description="Low complexity" evidence="4">
    <location>
        <begin position="17"/>
        <end position="26"/>
    </location>
</feature>
<keyword evidence="7" id="KW-1185">Reference proteome</keyword>
<dbReference type="InterPro" id="IPR003653">
    <property type="entry name" value="Peptidase_C48_C"/>
</dbReference>
<dbReference type="GO" id="GO:0008234">
    <property type="term" value="F:cysteine-type peptidase activity"/>
    <property type="evidence" value="ECO:0007669"/>
    <property type="project" value="InterPro"/>
</dbReference>
<organism evidence="6 7">
    <name type="scientific">Echria macrotheca</name>
    <dbReference type="NCBI Taxonomy" id="438768"/>
    <lineage>
        <taxon>Eukaryota</taxon>
        <taxon>Fungi</taxon>
        <taxon>Dikarya</taxon>
        <taxon>Ascomycota</taxon>
        <taxon>Pezizomycotina</taxon>
        <taxon>Sordariomycetes</taxon>
        <taxon>Sordariomycetidae</taxon>
        <taxon>Sordariales</taxon>
        <taxon>Schizotheciaceae</taxon>
        <taxon>Echria</taxon>
    </lineage>
</organism>
<sequence>MAESSSLDHAAQRRSTRLSLARTTASNSHDDDDDDDDYDDVVDLNRAIQNLNRAVRAGTSATKIQWRAVIRAYIRNNENVTAFPAWAIEHIEHGILINALMAEFGDKVLNFLATSIAHRMRAIAKWASLPNNDPRFLCLYFGASTSRTFYENLASIATFAESTGLDIDHVYDQMMDAWRSRVGPSRTDPNPVFARAPLRDVPRPSFQPRDAIKVLQDLDGDRGQGDTPPSSIQSQSPRSEVRGDDVSDHEMMDAVSEDQYDEEKTRASESTVLGTEIGRRGSSWEASLPGTEDLSAGNREVDKADTGDIDMDHDQHAISNSPVLNSPFRQEAVHVAPELAASGDGFSVHREDTRPEDDNMDEWNYGSASVDSPQNDSLHICGEGNVLALPSETAGIQKDSKAKKAVRPLFGDNDLEMIRSRNSWLNDTIISTFMDLAVFCRLDAGTLDCTLLQDLEKSIRGTPAIRAGVNIDNLAEVILGFNIEQIHWVCVHLDLAQRCATLYDSRVSGLPTQSIGNMAQQFVEHAGPDRYRDWSAWTLVNGRCPQQANTSDCGVFTIVVALHLVLHQPVPEKLNGSVWRLVLASIADGIPLRDEFPRNLWVFTPISPASEESRNGDQDRDQYQPSTPRSRSSLLLRDASAEIKTARKEYIRLACESRELSHDLASILPLLEAWLTAGQLAAPLLQKTIDEIRMAENNLLEAVQEAAGVLYQKETREALSNAARSAVVELQAKRRHLKRRYEVLKSGMPNIESTAAMLKELVEDLQRAGGMYHEQAETLWEWFVKELDSIINDHE</sequence>
<feature type="compositionally biased region" description="Low complexity" evidence="4">
    <location>
        <begin position="225"/>
        <end position="238"/>
    </location>
</feature>
<evidence type="ECO:0000256" key="3">
    <source>
        <dbReference type="ARBA" id="ARBA00022801"/>
    </source>
</evidence>
<evidence type="ECO:0000313" key="7">
    <source>
        <dbReference type="Proteomes" id="UP001239445"/>
    </source>
</evidence>
<gene>
    <name evidence="6" type="ORF">QBC47DRAFT_407544</name>
</gene>
<evidence type="ECO:0000313" key="6">
    <source>
        <dbReference type="EMBL" id="KAK1749876.1"/>
    </source>
</evidence>
<evidence type="ECO:0000256" key="1">
    <source>
        <dbReference type="ARBA" id="ARBA00005234"/>
    </source>
</evidence>
<dbReference type="InterPro" id="IPR038765">
    <property type="entry name" value="Papain-like_cys_pep_sf"/>
</dbReference>
<dbReference type="Proteomes" id="UP001239445">
    <property type="component" value="Unassembled WGS sequence"/>
</dbReference>